<dbReference type="RefSeq" id="XP_024672558.1">
    <property type="nucleotide sequence ID" value="XM_024816374.1"/>
</dbReference>
<organism evidence="1 2">
    <name type="scientific">Aspergillus candidus</name>
    <dbReference type="NCBI Taxonomy" id="41067"/>
    <lineage>
        <taxon>Eukaryota</taxon>
        <taxon>Fungi</taxon>
        <taxon>Dikarya</taxon>
        <taxon>Ascomycota</taxon>
        <taxon>Pezizomycotina</taxon>
        <taxon>Eurotiomycetes</taxon>
        <taxon>Eurotiomycetidae</taxon>
        <taxon>Eurotiales</taxon>
        <taxon>Aspergillaceae</taxon>
        <taxon>Aspergillus</taxon>
        <taxon>Aspergillus subgen. Circumdati</taxon>
    </lineage>
</organism>
<evidence type="ECO:0000313" key="1">
    <source>
        <dbReference type="EMBL" id="PLB38546.1"/>
    </source>
</evidence>
<accession>A0A2I2FD19</accession>
<proteinExistence type="predicted"/>
<gene>
    <name evidence="1" type="ORF">BDW47DRAFT_125379</name>
</gene>
<reference evidence="1 2" key="1">
    <citation type="submission" date="2017-12" db="EMBL/GenBank/DDBJ databases">
        <authorList>
            <consortium name="DOE Joint Genome Institute"/>
            <person name="Haridas S."/>
            <person name="Kjaerbolling I."/>
            <person name="Vesth T.C."/>
            <person name="Frisvad J.C."/>
            <person name="Nybo J.L."/>
            <person name="Theobald S."/>
            <person name="Kuo A."/>
            <person name="Bowyer P."/>
            <person name="Matsuda Y."/>
            <person name="Mondo S."/>
            <person name="Lyhne E.K."/>
            <person name="Kogle M.E."/>
            <person name="Clum A."/>
            <person name="Lipzen A."/>
            <person name="Salamov A."/>
            <person name="Ngan C.Y."/>
            <person name="Daum C."/>
            <person name="Chiniquy J."/>
            <person name="Barry K."/>
            <person name="LaButti K."/>
            <person name="Simmons B.A."/>
            <person name="Magnuson J.K."/>
            <person name="Mortensen U.H."/>
            <person name="Larsen T.O."/>
            <person name="Grigoriev I.V."/>
            <person name="Baker S.E."/>
            <person name="Andersen M.R."/>
            <person name="Nordberg H.P."/>
            <person name="Cantor M.N."/>
            <person name="Hua S.X."/>
        </authorList>
    </citation>
    <scope>NUCLEOTIDE SEQUENCE [LARGE SCALE GENOMIC DNA]</scope>
    <source>
        <strain evidence="1 2">CBS 102.13</strain>
    </source>
</reference>
<evidence type="ECO:0000313" key="2">
    <source>
        <dbReference type="Proteomes" id="UP000234585"/>
    </source>
</evidence>
<dbReference type="EMBL" id="KZ559135">
    <property type="protein sequence ID" value="PLB38546.1"/>
    <property type="molecule type" value="Genomic_DNA"/>
</dbReference>
<dbReference type="Proteomes" id="UP000234585">
    <property type="component" value="Unassembled WGS sequence"/>
</dbReference>
<dbReference type="OrthoDB" id="3549294at2759"/>
<protein>
    <submittedName>
        <fullName evidence="1">Uncharacterized protein</fullName>
    </submittedName>
</protein>
<dbReference type="AlphaFoldDB" id="A0A2I2FD19"/>
<name>A0A2I2FD19_ASPCN</name>
<dbReference type="GeneID" id="36523534"/>
<keyword evidence="2" id="KW-1185">Reference proteome</keyword>
<sequence>MPDTPLDIYQVSLDPDSTNKAMLTAASSTMRPTDDAACGVGEAVKVTRAALLMGVRVPISCNWTGTSFGQEAMADDGSRGRPNYVGVVSLAWSYILSVRLLELQRHERAEAVYTTSTANWYSLHHVCGPKSASTIDIGNVDAHAARWWAAILAPGQGWKAIVPQRENDVYFAPWSLSLEVDSCPSIGVFFCQPPERPAGLSGIFQVGSNDKRRRTSDYTALTRPGGVP</sequence>